<dbReference type="PANTHER" id="PTHR30572">
    <property type="entry name" value="MEMBRANE COMPONENT OF TRANSPORTER-RELATED"/>
    <property type="match status" value="1"/>
</dbReference>
<keyword evidence="4 7" id="KW-1133">Transmembrane helix</keyword>
<evidence type="ECO:0000313" key="9">
    <source>
        <dbReference type="EMBL" id="MDT2584481.1"/>
    </source>
</evidence>
<organism evidence="9 10">
    <name type="scientific">Lactococcus petauri</name>
    <dbReference type="NCBI Taxonomy" id="1940789"/>
    <lineage>
        <taxon>Bacteria</taxon>
        <taxon>Bacillati</taxon>
        <taxon>Bacillota</taxon>
        <taxon>Bacilli</taxon>
        <taxon>Lactobacillales</taxon>
        <taxon>Streptococcaceae</taxon>
        <taxon>Lactococcus</taxon>
    </lineage>
</organism>
<comment type="subcellular location">
    <subcellularLocation>
        <location evidence="1">Cell membrane</location>
        <topology evidence="1">Multi-pass membrane protein</topology>
    </subcellularLocation>
</comment>
<name>A0AAJ2IVL2_9LACT</name>
<feature type="region of interest" description="Disordered" evidence="6">
    <location>
        <begin position="90"/>
        <end position="127"/>
    </location>
</feature>
<dbReference type="InterPro" id="IPR003838">
    <property type="entry name" value="ABC3_permease_C"/>
</dbReference>
<evidence type="ECO:0000256" key="6">
    <source>
        <dbReference type="SAM" id="MobiDB-lite"/>
    </source>
</evidence>
<feature type="compositionally biased region" description="Basic and acidic residues" evidence="6">
    <location>
        <begin position="106"/>
        <end position="117"/>
    </location>
</feature>
<accession>A0AAJ2IVL2</accession>
<feature type="compositionally biased region" description="Polar residues" evidence="6">
    <location>
        <begin position="90"/>
        <end position="105"/>
    </location>
</feature>
<gene>
    <name evidence="9" type="ORF">P7D17_10300</name>
</gene>
<protein>
    <submittedName>
        <fullName evidence="9">ABC transporter permease</fullName>
    </submittedName>
</protein>
<sequence length="186" mass="19866">MNNISSFSKNIVILVTLAGAIILALIVMLMVRERRFEIGVLMSLGESKGKIVAQFFTELFMIMVVSIGIASATGNFVGNAVGQQLLNQETQTSQTNQPTQINGTQRQEDGPQAEKGDPNAQPGGMRTAIGMGQNNEQLKAINELEIKTNPQQIAILAALALLITLVAVGLAAIGILRLNPKQVLTN</sequence>
<feature type="transmembrane region" description="Helical" evidence="7">
    <location>
        <begin position="12"/>
        <end position="31"/>
    </location>
</feature>
<dbReference type="AlphaFoldDB" id="A0AAJ2IVL2"/>
<dbReference type="InterPro" id="IPR050250">
    <property type="entry name" value="Macrolide_Exporter_MacB"/>
</dbReference>
<dbReference type="Proteomes" id="UP001262817">
    <property type="component" value="Unassembled WGS sequence"/>
</dbReference>
<evidence type="ECO:0000256" key="1">
    <source>
        <dbReference type="ARBA" id="ARBA00004651"/>
    </source>
</evidence>
<feature type="domain" description="ABC3 transporter permease C-terminal" evidence="8">
    <location>
        <begin position="11"/>
        <end position="99"/>
    </location>
</feature>
<evidence type="ECO:0000256" key="2">
    <source>
        <dbReference type="ARBA" id="ARBA00022475"/>
    </source>
</evidence>
<dbReference type="GO" id="GO:0022857">
    <property type="term" value="F:transmembrane transporter activity"/>
    <property type="evidence" value="ECO:0007669"/>
    <property type="project" value="TreeGrafter"/>
</dbReference>
<reference evidence="9" key="1">
    <citation type="submission" date="2023-03" db="EMBL/GenBank/DDBJ databases">
        <authorList>
            <person name="Shen W."/>
            <person name="Cai J."/>
        </authorList>
    </citation>
    <scope>NUCLEOTIDE SEQUENCE</scope>
    <source>
        <strain evidence="9">P86-2</strain>
    </source>
</reference>
<evidence type="ECO:0000259" key="8">
    <source>
        <dbReference type="Pfam" id="PF02687"/>
    </source>
</evidence>
<keyword evidence="3 7" id="KW-0812">Transmembrane</keyword>
<feature type="transmembrane region" description="Helical" evidence="7">
    <location>
        <begin position="51"/>
        <end position="72"/>
    </location>
</feature>
<evidence type="ECO:0000256" key="7">
    <source>
        <dbReference type="SAM" id="Phobius"/>
    </source>
</evidence>
<proteinExistence type="predicted"/>
<dbReference type="Pfam" id="PF02687">
    <property type="entry name" value="FtsX"/>
    <property type="match status" value="1"/>
</dbReference>
<evidence type="ECO:0000313" key="10">
    <source>
        <dbReference type="Proteomes" id="UP001262817"/>
    </source>
</evidence>
<dbReference type="GO" id="GO:0005886">
    <property type="term" value="C:plasma membrane"/>
    <property type="evidence" value="ECO:0007669"/>
    <property type="project" value="UniProtKB-SubCell"/>
</dbReference>
<comment type="caution">
    <text evidence="9">The sequence shown here is derived from an EMBL/GenBank/DDBJ whole genome shotgun (WGS) entry which is preliminary data.</text>
</comment>
<dbReference type="EMBL" id="JARPXR010000015">
    <property type="protein sequence ID" value="MDT2584481.1"/>
    <property type="molecule type" value="Genomic_DNA"/>
</dbReference>
<keyword evidence="5 7" id="KW-0472">Membrane</keyword>
<evidence type="ECO:0000256" key="3">
    <source>
        <dbReference type="ARBA" id="ARBA00022692"/>
    </source>
</evidence>
<keyword evidence="2" id="KW-1003">Cell membrane</keyword>
<evidence type="ECO:0000256" key="5">
    <source>
        <dbReference type="ARBA" id="ARBA00023136"/>
    </source>
</evidence>
<dbReference type="PANTHER" id="PTHR30572:SF9">
    <property type="entry name" value="ABC TRANSPORTER PERMEASE PROTEIN"/>
    <property type="match status" value="1"/>
</dbReference>
<feature type="transmembrane region" description="Helical" evidence="7">
    <location>
        <begin position="153"/>
        <end position="176"/>
    </location>
</feature>
<evidence type="ECO:0000256" key="4">
    <source>
        <dbReference type="ARBA" id="ARBA00022989"/>
    </source>
</evidence>